<keyword evidence="8 18" id="KW-0732">Signal</keyword>
<keyword evidence="7" id="KW-0479">Metal-binding</keyword>
<dbReference type="InterPro" id="IPR009030">
    <property type="entry name" value="Growth_fac_rcpt_cys_sf"/>
</dbReference>
<feature type="domain" description="CUB" evidence="19">
    <location>
        <begin position="3092"/>
        <end position="3212"/>
    </location>
</feature>
<dbReference type="VEuPathDB" id="VectorBase:CPIJ002327"/>
<dbReference type="FunFam" id="2.10.25.10:FF:000255">
    <property type="entry name" value="Sushi, nidogen and EGF-like domains 1"/>
    <property type="match status" value="1"/>
</dbReference>
<dbReference type="Proteomes" id="UP000002320">
    <property type="component" value="Unassembled WGS sequence"/>
</dbReference>
<keyword evidence="15" id="KW-0325">Glycoprotein</keyword>
<feature type="domain" description="EGF-like" evidence="20">
    <location>
        <begin position="413"/>
        <end position="450"/>
    </location>
</feature>
<reference evidence="22" key="2">
    <citation type="submission" date="2021-02" db="UniProtKB">
        <authorList>
            <consortium name="EnsemblMetazoa"/>
        </authorList>
    </citation>
    <scope>IDENTIFICATION</scope>
    <source>
        <strain evidence="22">JHB</strain>
    </source>
</reference>
<feature type="domain" description="CUB" evidence="19">
    <location>
        <begin position="742"/>
        <end position="856"/>
    </location>
</feature>
<evidence type="ECO:0000256" key="16">
    <source>
        <dbReference type="PROSITE-ProRule" id="PRU00059"/>
    </source>
</evidence>
<feature type="domain" description="CUB" evidence="19">
    <location>
        <begin position="494"/>
        <end position="611"/>
    </location>
</feature>
<dbReference type="FunFam" id="2.60.120.290:FF:000060">
    <property type="entry name" value="Cubilin homolog"/>
    <property type="match status" value="1"/>
</dbReference>
<dbReference type="FunFam" id="2.10.25.10:FF:000429">
    <property type="entry name" value="Cubilin"/>
    <property type="match status" value="1"/>
</dbReference>
<dbReference type="PANTHER" id="PTHR24251:SF50">
    <property type="entry name" value="ATTRACTIN-LIKE 1A"/>
    <property type="match status" value="1"/>
</dbReference>
<evidence type="ECO:0000313" key="21">
    <source>
        <dbReference type="EMBL" id="EDS35495.1"/>
    </source>
</evidence>
<dbReference type="InterPro" id="IPR000859">
    <property type="entry name" value="CUB_dom"/>
</dbReference>
<evidence type="ECO:0000259" key="20">
    <source>
        <dbReference type="PROSITE" id="PS50026"/>
    </source>
</evidence>
<dbReference type="GO" id="GO:0005768">
    <property type="term" value="C:endosome"/>
    <property type="evidence" value="ECO:0007669"/>
    <property type="project" value="UniProtKB-SubCell"/>
</dbReference>
<dbReference type="PROSITE" id="PS50026">
    <property type="entry name" value="EGF_3"/>
    <property type="match status" value="5"/>
</dbReference>
<dbReference type="InterPro" id="IPR049883">
    <property type="entry name" value="NOTCH1_EGF-like"/>
</dbReference>
<feature type="domain" description="CUB" evidence="19">
    <location>
        <begin position="2741"/>
        <end position="2851"/>
    </location>
</feature>
<dbReference type="FunFam" id="2.60.120.290:FF:000068">
    <property type="entry name" value="Metalloendopeptidase"/>
    <property type="match status" value="1"/>
</dbReference>
<evidence type="ECO:0000256" key="1">
    <source>
        <dbReference type="ARBA" id="ARBA00004177"/>
    </source>
</evidence>
<feature type="domain" description="CUB" evidence="19">
    <location>
        <begin position="1096"/>
        <end position="1207"/>
    </location>
</feature>
<evidence type="ECO:0000256" key="6">
    <source>
        <dbReference type="ARBA" id="ARBA00022553"/>
    </source>
</evidence>
<dbReference type="PROSITE" id="PS00022">
    <property type="entry name" value="EGF_1"/>
    <property type="match status" value="3"/>
</dbReference>
<feature type="domain" description="CUB" evidence="19">
    <location>
        <begin position="857"/>
        <end position="972"/>
    </location>
</feature>
<evidence type="ECO:0000256" key="5">
    <source>
        <dbReference type="ARBA" id="ARBA00022536"/>
    </source>
</evidence>
<name>B0W5L2_CULQU</name>
<feature type="domain" description="CUB" evidence="19">
    <location>
        <begin position="1445"/>
        <end position="1557"/>
    </location>
</feature>
<dbReference type="InParanoid" id="B0W5L2"/>
<dbReference type="SMART" id="SM00181">
    <property type="entry name" value="EGF"/>
    <property type="match status" value="8"/>
</dbReference>
<sequence>MKRHLIFGLILAVCIVQVTCYYENQPKLISSDGHLIIESAVDRNITISMKGNGFLNVGDLNLLKMLQSLSNVSSSPMVPTSGDSTPIEGSAAQLQYLMNAVKGPFGLLKRVAVLENGTADSNDGIRARGRINNINRRLTALERKVTNLMTKLRENNCKTSPCQNGGTCISLFDSFICQCTKNWEGPTCATDVNECSEFAGTDLGCQNGATCKNTPGSYSCLCASGWQGIHCNSPTKDCMANGNELCGHGTCVQIKEDPGYKCICEQGWKTNGVTPACSVDVDECNESKPHCSKDPEVTCINLPGSFVCGGCPPGYSGNGFYCVDIDECQTNNGGCSTTPSVTCINTRGSYKCGSCPLGYIGDGKTCTMRGNRCTPGLCHPLARCKAFSEVVSCQCPPGYQGSGFGPTGCIRATLSPCDLNPCKNGGTCTPVGTNNYNCSCPPGTALPNCARLTSPCAPNPCLNGGTCTPFMDRYVCACSAGYTGVRCQGASRACGGILDSYAGTLRYPVDNGTYNHNARCAWLIKTNYTKILNVTFTRFDLENSVSSSECKFDWLQIHDGKTSAAHNIGRFCGNKLPKDGHLMSTHNFLYLWFRSDNSSAHGGFELHWDSIDPVCGGEIAVKSHGVIASPGSPGNYPPNRDCKWFLKAPAGKRLQFHFFTMKLEAHDSCQYDFVQITDGIQSSDEEQANATSPVLAMFCNTSHPEPLVTPSNEATIYFHSDEDNNDAGFQISYSVIEGVPGCGGVFTTSEGEISSPRRYEDNLYPHNLNCEYLIQLPKGSQITVQFSRFHLESSDSCKFDYLEMFDGRTVDDPTLGKFCGDRPPPTFATTSNNLLIKFRSDWSTSHGGFSLTYKTRCGGIFTEPGVEITSPGYPNNYEALKQCDYVIQAPPGQAILLDFTDFAIEGHSYPACEMDYVAIYDSFDPSNSTLLGRYCSSKIPPRTISSMNVLFVRFVSDISVSDRGFKANFSFVDVACGGVITSEESTIRSPSISERGGYIPDADCRWVIVAPKTHAIQLTWNSFDLEKSTNCAYDFVEIYDNSTSNNSFVGRYCGVTKPPAITSGGNVVTIRFKSDSSQTKDGFSLSFTFVDVQRLCGGNYYTAFGVLKSPGSPEYTSNKICEWVITVPPGQQIQLNVRKFVMEKHSACRFDGLEIRNGGTASSPLIGKYCGTDDFNGLISFSNKLYLKFYSDSSRNYEGFEIEWDGTATGCGGVLTSARGSIISPHYPEPYGNNALCSWRISVSAGSAIHIVFTDLELESHGLCRYDYLEIFDGRDAAGTSMGKYCTSETDPIQLDTTSNHAFMRMKSDDTNQGRGFHLKYQILCQRNITGYSGVIESPNFPDKYPVKADCLWTITVPPGNKIDLEFSHFDVENGMLFDKNNSHVCNFDYVEITEQIGEQPVSNKYCNHMPTKITSKGPSLQIGFRTDGSGENGGFRLEWQINGCGGILTKPGGTFSSPNYPREYPPDTQCLWKISMSPGTAIELMVNSFNMESSSNCRFDGLTISNTEDFSQVVTQLCHTQKEPVKLVSAGHTLYVKFFSDHSYTYKGFEASYRVVPQKCGGPLTVHQGYLYSPNYPKNYPSNQSCEWIISTDPSHTLQFNIEDIGMIKSPNCTNDFLKVYDGPNRNAANLLMTICDSASNVTSVISSGNQMLVAFQSDATLEAKGFRANFSINCGSRINVTDSGMISLENTAKIKSENCTWILTANELTRHVTLQVLHMNIVEVDGNCLANLTVHDGDTIEGPIRYSGCGSKTPPVIVSNGNSLVVHITSEDFNMYNLMGVQLVASYSVLDNACGGELHSFASQIASPNYPNSYPMNVECVWQLKAAPGNMIRLYVESINIFESDNCNEDYLEVRESSGSGKLIGDYCGDQPMTNITSANSLWIKFKTSDKGVAKGFLAEYSYDHFNELTGRSGSIASPTYPHFYARDEVHSWRIIVDVGSVISIKFIDVDIDSKFMDSCEGQLEPLIPEICGTSIPDSLTSTSNVVYLRLDHSDANGPSKFLLNWMQIGADSVTTATVLDDGFCGGHEVIVLGENSTIYNLTSPGYPEGYRTGLICSWIFQSSISTLHPMLKLDYVDLEETDACLSDYLAISTSSDLLSWSSPEKICTFGYRVKSAFHGKPFLKVAFNTDYFNNRTGFTGFVSLRCGGVVTEPNGVIEVSSVVTTNQTMARFLDPVCMWNITVRPGRIIQFQFDAIKIGKTADGCVGSVTIKNGIDEYSPLLGAFCGNDIPQMVNTSSNRAFVKFFTGHVLSNSFRLSYREVGMDCGGNILLRKNNSTIITTPRYPEVPFPHSECIWTIMAPSGETLVYKFEQFNLKYSPLCQKEYVELRDGGTSNADILVSTCGSEVVQSKLTTSNMLRVKYFTDFSDPGNGFKLRVSLSPCGGSFHAARGTITSKNYPVQGGYPSKTVCEYYIHGSMNTILNVTFQDLHLPGGANCSTLDNIKIYSIVPGENNTDIDQGTFCGTQLPPPIITENNLMKVVFTSFNAQTMYRGFKLAFSSTDNRCGSEINAASGDITSPGYPADGLRLKRFCEWRITVPEGRRIKVEFTDLDLSTLSASYLQRIGFYHGFDYASRIKFVMGGYDKQPIYSSGNTMMINFWSRIASGNRGFKLHFSSEDPTICVGNLEGDQGIIATPINQTSYTCEYKRTTAVNGTLAMYFRDMSAGTYRSACTMNTRGIFVRRSGSFGHNAFLKKYCGNATATDVIRSPFSDVSILARQGLFLGEVKFKLHYQVHKCGGMFGAEFKNLSSPISLSNVINPIDCAWYVNYPENSIISILFTTFALNQSCDDEYMMIYNGPNTMSPLLGRFCKDTGFETLTTQGPHLFVEYHSESYNSSGNFQLTLAQMSSGCGGTLHKNSYAFASALNNGKYLPNTECIWTMQADNGYHIGMYFVGRYSLEKSENCSKDHIEVFDRVNNEWVSLGRVCGKDTPKPFNSTGSMMRVIFRTDATVESDGFTVQWEQNCGGVYEVDRVGGIMTSPNYPLNYERMKTCNYTFVTKEKDSFIRVNFLDFSLENGPQTSICMYDNVTIYKQQEYFEPFQWEKVGTYCKEDSPGRLKYKNRIAVVFQTDRWLESRGFKFEYKLDVCGGSITESTEIESPEMTGATSAYGYNTVTCAWNITIPTGKKVVIRFEELDIEHSDGCYFDGLEVYKGLERTPEKKLATLCGNITAHAPMVSIKQATHGVIYYRSEPFTSGSHRFSAKVLYFDDCDREITLDTKSRQYDLTVIGSDNKKIQDCQYSFKAPEGFGVQLTFNQFHVGSERNVTDCSDNFVEVRDGAGPFGELIGKYCGHSLPQTASTFSSALFARLVTDSSLKGTGFGATVSLVESPCGAGYYNLSSGQLEYLKSPNYGRGNYPPNSKCMWMLEVPAGKTITVEFQDLQLQDYNDQEEKCPDRIEVFDANLKSFIYEGLGEDLVFRGKSTHAHKSSFYHGVRNPNAHHIYCGKNELPATYYSAASKIYVKFQSDEASQDKGFKLAVRQNQICAQNLTRLQGRIGNNYFTRTEHCTLTVQVPENYTIALYFGIFYMHTTDCTAEGIRIYDGLGKDKQMALLCNYITPSPIFTESNALTIDIPASIAEYATTMLDATYLATDKGRGCGGEIFNYGGVFTSPLYPSNNRTRMDCLWTVTVPVNMHIAFKFEVFDMGSKTTCGTDYVKLMKVKGEAVSEERRHCGGDTPATFICESNIMQVVYKQTQNFGGTGWQAKFMAIEKGAQVNEY</sequence>
<feature type="domain" description="EGF-like" evidence="20">
    <location>
        <begin position="369"/>
        <end position="405"/>
    </location>
</feature>
<dbReference type="FunFam" id="2.60.120.290:FF:000092">
    <property type="entry name" value="Cubilin homolog"/>
    <property type="match status" value="1"/>
</dbReference>
<keyword evidence="10" id="KW-0967">Endosome</keyword>
<dbReference type="InterPro" id="IPR035914">
    <property type="entry name" value="Sperma_CUB_dom_sf"/>
</dbReference>
<evidence type="ECO:0000256" key="17">
    <source>
        <dbReference type="PROSITE-ProRule" id="PRU00076"/>
    </source>
</evidence>
<proteinExistence type="predicted"/>
<evidence type="ECO:0000256" key="18">
    <source>
        <dbReference type="SAM" id="SignalP"/>
    </source>
</evidence>
<keyword evidence="12" id="KW-0653">Protein transport</keyword>
<feature type="domain" description="CUB" evidence="19">
    <location>
        <begin position="976"/>
        <end position="1090"/>
    </location>
</feature>
<feature type="domain" description="CUB" evidence="19">
    <location>
        <begin position="2509"/>
        <end position="2621"/>
    </location>
</feature>
<dbReference type="CDD" id="cd00041">
    <property type="entry name" value="CUB"/>
    <property type="match status" value="26"/>
</dbReference>
<comment type="subcellular location">
    <subcellularLocation>
        <location evidence="2">Cell membrane</location>
        <topology evidence="2">Peripheral membrane protein</topology>
    </subcellularLocation>
    <subcellularLocation>
        <location evidence="1">Endosome</location>
    </subcellularLocation>
</comment>
<evidence type="ECO:0000313" key="23">
    <source>
        <dbReference type="Proteomes" id="UP000002320"/>
    </source>
</evidence>
<keyword evidence="9" id="KW-0677">Repeat</keyword>
<dbReference type="CDD" id="cd00054">
    <property type="entry name" value="EGF_CA"/>
    <property type="match status" value="6"/>
</dbReference>
<dbReference type="InterPro" id="IPR000742">
    <property type="entry name" value="EGF"/>
</dbReference>
<feature type="domain" description="CUB" evidence="19">
    <location>
        <begin position="2269"/>
        <end position="2384"/>
    </location>
</feature>
<feature type="domain" description="CUB" evidence="19">
    <location>
        <begin position="1907"/>
        <end position="2011"/>
    </location>
</feature>
<feature type="domain" description="EGF-like" evidence="20">
    <location>
        <begin position="153"/>
        <end position="189"/>
    </location>
</feature>
<evidence type="ECO:0000256" key="11">
    <source>
        <dbReference type="ARBA" id="ARBA00022837"/>
    </source>
</evidence>
<dbReference type="PROSITE" id="PS01180">
    <property type="entry name" value="CUB"/>
    <property type="match status" value="26"/>
</dbReference>
<feature type="chain" id="PRO_5011407492" evidence="18">
    <location>
        <begin position="21"/>
        <end position="3724"/>
    </location>
</feature>
<dbReference type="PROSITE" id="PS01187">
    <property type="entry name" value="EGF_CA"/>
    <property type="match status" value="2"/>
</dbReference>
<gene>
    <name evidence="22" type="primary">6033567</name>
    <name evidence="21" type="ORF">CpipJ_CPIJ002327</name>
</gene>
<feature type="domain" description="CUB" evidence="19">
    <location>
        <begin position="3490"/>
        <end position="3597"/>
    </location>
</feature>
<keyword evidence="23" id="KW-1185">Reference proteome</keyword>
<organism>
    <name type="scientific">Culex quinquefasciatus</name>
    <name type="common">Southern house mosquito</name>
    <name type="synonym">Culex pungens</name>
    <dbReference type="NCBI Taxonomy" id="7176"/>
    <lineage>
        <taxon>Eukaryota</taxon>
        <taxon>Metazoa</taxon>
        <taxon>Ecdysozoa</taxon>
        <taxon>Arthropoda</taxon>
        <taxon>Hexapoda</taxon>
        <taxon>Insecta</taxon>
        <taxon>Pterygota</taxon>
        <taxon>Neoptera</taxon>
        <taxon>Endopterygota</taxon>
        <taxon>Diptera</taxon>
        <taxon>Nematocera</taxon>
        <taxon>Culicoidea</taxon>
        <taxon>Culicidae</taxon>
        <taxon>Culicinae</taxon>
        <taxon>Culicini</taxon>
        <taxon>Culex</taxon>
        <taxon>Culex</taxon>
    </lineage>
</organism>
<dbReference type="SUPFAM" id="SSF57196">
    <property type="entry name" value="EGF/Laminin"/>
    <property type="match status" value="3"/>
</dbReference>
<dbReference type="OMA" id="RGFTVRW"/>
<feature type="disulfide bond" evidence="17">
    <location>
        <begin position="222"/>
        <end position="231"/>
    </location>
</feature>
<dbReference type="Pfam" id="PF00008">
    <property type="entry name" value="EGF"/>
    <property type="match status" value="4"/>
</dbReference>
<dbReference type="FunFam" id="2.10.25.10:FF:000260">
    <property type="entry name" value="Notch receptor 4"/>
    <property type="match status" value="1"/>
</dbReference>
<feature type="disulfide bond" evidence="17">
    <location>
        <begin position="478"/>
        <end position="487"/>
    </location>
</feature>
<evidence type="ECO:0000256" key="8">
    <source>
        <dbReference type="ARBA" id="ARBA00022729"/>
    </source>
</evidence>
<dbReference type="eggNOG" id="KOG4292">
    <property type="taxonomic scope" value="Eukaryota"/>
</dbReference>
<protein>
    <submittedName>
        <fullName evidence="21">Cubilin</fullName>
    </submittedName>
</protein>
<evidence type="ECO:0000256" key="4">
    <source>
        <dbReference type="ARBA" id="ARBA00022475"/>
    </source>
</evidence>
<evidence type="ECO:0000256" key="7">
    <source>
        <dbReference type="ARBA" id="ARBA00022723"/>
    </source>
</evidence>
<dbReference type="EMBL" id="DS231843">
    <property type="protein sequence ID" value="EDS35495.1"/>
    <property type="molecule type" value="Genomic_DNA"/>
</dbReference>
<dbReference type="STRING" id="7176.B0W5L2"/>
<dbReference type="SMART" id="SM00042">
    <property type="entry name" value="CUB"/>
    <property type="match status" value="26"/>
</dbReference>
<evidence type="ECO:0000256" key="12">
    <source>
        <dbReference type="ARBA" id="ARBA00022927"/>
    </source>
</evidence>
<dbReference type="GO" id="GO:0005509">
    <property type="term" value="F:calcium ion binding"/>
    <property type="evidence" value="ECO:0007669"/>
    <property type="project" value="InterPro"/>
</dbReference>
<dbReference type="OrthoDB" id="10009301at2759"/>
<dbReference type="InterPro" id="IPR001881">
    <property type="entry name" value="EGF-like_Ca-bd_dom"/>
</dbReference>
<dbReference type="FunFam" id="2.10.25.10:FF:000095">
    <property type="entry name" value="Notch, isoform B"/>
    <property type="match status" value="1"/>
</dbReference>
<evidence type="ECO:0000256" key="9">
    <source>
        <dbReference type="ARBA" id="ARBA00022737"/>
    </source>
</evidence>
<dbReference type="SUPFAM" id="SSF49854">
    <property type="entry name" value="Spermadhesin, CUB domain"/>
    <property type="match status" value="27"/>
</dbReference>
<dbReference type="GO" id="GO:0005886">
    <property type="term" value="C:plasma membrane"/>
    <property type="evidence" value="ECO:0007669"/>
    <property type="project" value="UniProtKB-SubCell"/>
</dbReference>
<feature type="domain" description="CUB" evidence="19">
    <location>
        <begin position="615"/>
        <end position="736"/>
    </location>
</feature>
<evidence type="ECO:0000256" key="3">
    <source>
        <dbReference type="ARBA" id="ARBA00022448"/>
    </source>
</evidence>
<dbReference type="KEGG" id="cqu:CpipJ_CPIJ002327"/>
<feature type="domain" description="CUB" evidence="19">
    <location>
        <begin position="1561"/>
        <end position="1675"/>
    </location>
</feature>
<evidence type="ECO:0000256" key="2">
    <source>
        <dbReference type="ARBA" id="ARBA00004202"/>
    </source>
</evidence>
<dbReference type="FunCoup" id="B0W5L2">
    <property type="interactions" value="1"/>
</dbReference>
<dbReference type="InterPro" id="IPR018097">
    <property type="entry name" value="EGF_Ca-bd_CS"/>
</dbReference>
<feature type="disulfide bond" evidence="16">
    <location>
        <begin position="615"/>
        <end position="642"/>
    </location>
</feature>
<keyword evidence="14 17" id="KW-1015">Disulfide bond</keyword>
<evidence type="ECO:0000256" key="10">
    <source>
        <dbReference type="ARBA" id="ARBA00022753"/>
    </source>
</evidence>
<keyword evidence="6" id="KW-0597">Phosphoprotein</keyword>
<keyword evidence="13" id="KW-0472">Membrane</keyword>
<feature type="domain" description="CUB" evidence="19">
    <location>
        <begin position="2027"/>
        <end position="2148"/>
    </location>
</feature>
<evidence type="ECO:0000256" key="14">
    <source>
        <dbReference type="ARBA" id="ARBA00023157"/>
    </source>
</evidence>
<dbReference type="EnsemblMetazoa" id="CPIJ002327-RA">
    <property type="protein sequence ID" value="CPIJ002327-PA"/>
    <property type="gene ID" value="CPIJ002327"/>
</dbReference>
<feature type="domain" description="CUB" evidence="19">
    <location>
        <begin position="3215"/>
        <end position="3332"/>
    </location>
</feature>
<dbReference type="FunFam" id="2.10.25.10:FF:000379">
    <property type="entry name" value="Cubilin"/>
    <property type="match status" value="1"/>
</dbReference>
<dbReference type="VEuPathDB" id="VectorBase:CQUJHB008334"/>
<feature type="domain" description="EGF-like" evidence="20">
    <location>
        <begin position="191"/>
        <end position="232"/>
    </location>
</feature>
<feature type="domain" description="EGF-like" evidence="20">
    <location>
        <begin position="452"/>
        <end position="488"/>
    </location>
</feature>
<evidence type="ECO:0000259" key="19">
    <source>
        <dbReference type="PROSITE" id="PS01180"/>
    </source>
</evidence>
<reference evidence="21" key="1">
    <citation type="submission" date="2007-03" db="EMBL/GenBank/DDBJ databases">
        <title>Annotation of Culex pipiens quinquefasciatus.</title>
        <authorList>
            <consortium name="The Broad Institute Genome Sequencing Platform"/>
            <person name="Atkinson P.W."/>
            <person name="Hemingway J."/>
            <person name="Christensen B.M."/>
            <person name="Higgs S."/>
            <person name="Kodira C."/>
            <person name="Hannick L."/>
            <person name="Megy K."/>
            <person name="O'Leary S."/>
            <person name="Pearson M."/>
            <person name="Haas B.J."/>
            <person name="Mauceli E."/>
            <person name="Wortman J.R."/>
            <person name="Lee N.H."/>
            <person name="Guigo R."/>
            <person name="Stanke M."/>
            <person name="Alvarado L."/>
            <person name="Amedeo P."/>
            <person name="Antoine C.H."/>
            <person name="Arensburger P."/>
            <person name="Bidwell S.L."/>
            <person name="Crawford M."/>
            <person name="Camaro F."/>
            <person name="Devon K."/>
            <person name="Engels R."/>
            <person name="Hammond M."/>
            <person name="Howarth C."/>
            <person name="Koehrsen M."/>
            <person name="Lawson D."/>
            <person name="Montgomery P."/>
            <person name="Nene V."/>
            <person name="Nusbaum C."/>
            <person name="Puiu D."/>
            <person name="Romero-Severson J."/>
            <person name="Severson D.W."/>
            <person name="Shumway M."/>
            <person name="Sisk P."/>
            <person name="Stolte C."/>
            <person name="Zeng Q."/>
            <person name="Eisenstadt E."/>
            <person name="Fraser-Liggett C."/>
            <person name="Strausberg R."/>
            <person name="Galagan J."/>
            <person name="Birren B."/>
            <person name="Collins F.H."/>
        </authorList>
    </citation>
    <scope>NUCLEOTIDE SEQUENCE [LARGE SCALE GENOMIC DNA]</scope>
    <source>
        <strain evidence="21">JHB</strain>
    </source>
</reference>
<feature type="domain" description="CUB" evidence="19">
    <location>
        <begin position="3603"/>
        <end position="3715"/>
    </location>
</feature>
<evidence type="ECO:0000313" key="22">
    <source>
        <dbReference type="EnsemblMetazoa" id="CPIJ002327-PA"/>
    </source>
</evidence>
<accession>B0W5L2</accession>
<dbReference type="CDD" id="cd22201">
    <property type="entry name" value="cubilin_NTD"/>
    <property type="match status" value="1"/>
</dbReference>
<dbReference type="Gene3D" id="2.60.120.290">
    <property type="entry name" value="Spermadhesin, CUB domain"/>
    <property type="match status" value="26"/>
</dbReference>
<feature type="signal peptide" evidence="18">
    <location>
        <begin position="1"/>
        <end position="20"/>
    </location>
</feature>
<dbReference type="PROSITE" id="PS00010">
    <property type="entry name" value="ASX_HYDROXYL"/>
    <property type="match status" value="1"/>
</dbReference>
<feature type="domain" description="CUB" evidence="19">
    <location>
        <begin position="1325"/>
        <end position="1443"/>
    </location>
</feature>
<feature type="domain" description="CUB" evidence="19">
    <location>
        <begin position="3336"/>
        <end position="3487"/>
    </location>
</feature>
<feature type="domain" description="CUB" evidence="19">
    <location>
        <begin position="2386"/>
        <end position="2505"/>
    </location>
</feature>
<feature type="disulfide bond" evidence="17">
    <location>
        <begin position="440"/>
        <end position="449"/>
    </location>
</feature>
<keyword evidence="3" id="KW-0813">Transport</keyword>
<dbReference type="SMART" id="SM00179">
    <property type="entry name" value="EGF_CA"/>
    <property type="match status" value="7"/>
</dbReference>
<feature type="domain" description="CUB" evidence="19">
    <location>
        <begin position="2149"/>
        <end position="2265"/>
    </location>
</feature>
<dbReference type="Pfam" id="PF00431">
    <property type="entry name" value="CUB"/>
    <property type="match status" value="26"/>
</dbReference>
<dbReference type="FunFam" id="2.60.120.290:FF:000005">
    <property type="entry name" value="Procollagen C-endopeptidase enhancer 1"/>
    <property type="match status" value="2"/>
</dbReference>
<feature type="disulfide bond" evidence="17">
    <location>
        <begin position="179"/>
        <end position="188"/>
    </location>
</feature>
<keyword evidence="11" id="KW-0106">Calcium</keyword>
<feature type="domain" description="CUB" evidence="19">
    <location>
        <begin position="1796"/>
        <end position="1906"/>
    </location>
</feature>
<keyword evidence="4" id="KW-1003">Cell membrane</keyword>
<feature type="domain" description="CUB" evidence="19">
    <location>
        <begin position="1676"/>
        <end position="1792"/>
    </location>
</feature>
<dbReference type="GO" id="GO:0015031">
    <property type="term" value="P:protein transport"/>
    <property type="evidence" value="ECO:0007669"/>
    <property type="project" value="UniProtKB-KW"/>
</dbReference>
<evidence type="ECO:0000256" key="15">
    <source>
        <dbReference type="ARBA" id="ARBA00023180"/>
    </source>
</evidence>
<dbReference type="Gene3D" id="2.10.25.10">
    <property type="entry name" value="Laminin"/>
    <property type="match status" value="6"/>
</dbReference>
<feature type="domain" description="CUB" evidence="19">
    <location>
        <begin position="2855"/>
        <end position="2968"/>
    </location>
</feature>
<dbReference type="PROSITE" id="PS01186">
    <property type="entry name" value="EGF_2"/>
    <property type="match status" value="2"/>
</dbReference>
<dbReference type="Pfam" id="PF07645">
    <property type="entry name" value="EGF_CA"/>
    <property type="match status" value="2"/>
</dbReference>
<dbReference type="HOGENOM" id="CLU_000172_1_0_1"/>
<keyword evidence="5 17" id="KW-0245">EGF-like domain</keyword>
<dbReference type="FunFam" id="2.60.120.290:FF:000042">
    <property type="entry name" value="AGAP005526-PA"/>
    <property type="match status" value="3"/>
</dbReference>
<comment type="caution">
    <text evidence="17">Lacks conserved residue(s) required for the propagation of feature annotation.</text>
</comment>
<feature type="domain" description="CUB" evidence="19">
    <location>
        <begin position="1211"/>
        <end position="1324"/>
    </location>
</feature>
<dbReference type="SUPFAM" id="SSF57184">
    <property type="entry name" value="Growth factor receptor domain"/>
    <property type="match status" value="2"/>
</dbReference>
<feature type="domain" description="CUB" evidence="19">
    <location>
        <begin position="2969"/>
        <end position="3090"/>
    </location>
</feature>
<feature type="disulfide bond" evidence="16">
    <location>
        <begin position="2509"/>
        <end position="2536"/>
    </location>
</feature>
<dbReference type="InterPro" id="IPR000152">
    <property type="entry name" value="EGF-type_Asp/Asn_hydroxyl_site"/>
</dbReference>
<dbReference type="PANTHER" id="PTHR24251">
    <property type="entry name" value="OVOCHYMASE-RELATED"/>
    <property type="match status" value="1"/>
</dbReference>
<dbReference type="FunFam" id="2.60.120.290:FF:000013">
    <property type="entry name" value="Membrane frizzled-related protein"/>
    <property type="match status" value="4"/>
</dbReference>
<evidence type="ECO:0000256" key="13">
    <source>
        <dbReference type="ARBA" id="ARBA00023136"/>
    </source>
</evidence>